<dbReference type="PANTHER" id="PTHR31605:SF2">
    <property type="entry name" value="GLYCEROL-3-PHOSPHATE O-ACYLTRANSFERASE 2"/>
    <property type="match status" value="1"/>
</dbReference>
<name>A0A1B7TD58_9ASCO</name>
<dbReference type="GO" id="GO:0016287">
    <property type="term" value="F:glycerone-phosphate O-acyltransferase activity"/>
    <property type="evidence" value="ECO:0007669"/>
    <property type="project" value="TreeGrafter"/>
</dbReference>
<feature type="region of interest" description="Disordered" evidence="1">
    <location>
        <begin position="1"/>
        <end position="41"/>
    </location>
</feature>
<dbReference type="SMART" id="SM00563">
    <property type="entry name" value="PlsC"/>
    <property type="match status" value="1"/>
</dbReference>
<dbReference type="InterPro" id="IPR002123">
    <property type="entry name" value="Plipid/glycerol_acylTrfase"/>
</dbReference>
<feature type="transmembrane region" description="Helical" evidence="2">
    <location>
        <begin position="516"/>
        <end position="536"/>
    </location>
</feature>
<reference evidence="5" key="1">
    <citation type="journal article" date="2016" name="Proc. Natl. Acad. Sci. U.S.A.">
        <title>Comparative genomics of biotechnologically important yeasts.</title>
        <authorList>
            <person name="Riley R."/>
            <person name="Haridas S."/>
            <person name="Wolfe K.H."/>
            <person name="Lopes M.R."/>
            <person name="Hittinger C.T."/>
            <person name="Goeker M."/>
            <person name="Salamov A.A."/>
            <person name="Wisecaver J.H."/>
            <person name="Long T.M."/>
            <person name="Calvey C.H."/>
            <person name="Aerts A.L."/>
            <person name="Barry K.W."/>
            <person name="Choi C."/>
            <person name="Clum A."/>
            <person name="Coughlan A.Y."/>
            <person name="Deshpande S."/>
            <person name="Douglass A.P."/>
            <person name="Hanson S.J."/>
            <person name="Klenk H.-P."/>
            <person name="LaButti K.M."/>
            <person name="Lapidus A."/>
            <person name="Lindquist E.A."/>
            <person name="Lipzen A.M."/>
            <person name="Meier-Kolthoff J.P."/>
            <person name="Ohm R.A."/>
            <person name="Otillar R.P."/>
            <person name="Pangilinan J.L."/>
            <person name="Peng Y."/>
            <person name="Rokas A."/>
            <person name="Rosa C.A."/>
            <person name="Scheuner C."/>
            <person name="Sibirny A.A."/>
            <person name="Slot J.C."/>
            <person name="Stielow J.B."/>
            <person name="Sun H."/>
            <person name="Kurtzman C.P."/>
            <person name="Blackwell M."/>
            <person name="Grigoriev I.V."/>
            <person name="Jeffries T.W."/>
        </authorList>
    </citation>
    <scope>NUCLEOTIDE SEQUENCE [LARGE SCALE GENOMIC DNA]</scope>
    <source>
        <strain evidence="5">NRRL Y-1626</strain>
    </source>
</reference>
<comment type="caution">
    <text evidence="4">The sequence shown here is derived from an EMBL/GenBank/DDBJ whole genome shotgun (WGS) entry which is preliminary data.</text>
</comment>
<protein>
    <recommendedName>
        <fullName evidence="3">Phospholipid/glycerol acyltransferase domain-containing protein</fullName>
    </recommendedName>
</protein>
<evidence type="ECO:0000259" key="3">
    <source>
        <dbReference type="SMART" id="SM00563"/>
    </source>
</evidence>
<dbReference type="Proteomes" id="UP000092321">
    <property type="component" value="Unassembled WGS sequence"/>
</dbReference>
<evidence type="ECO:0000313" key="5">
    <source>
        <dbReference type="Proteomes" id="UP000092321"/>
    </source>
</evidence>
<keyword evidence="2" id="KW-0472">Membrane</keyword>
<feature type="transmembrane region" description="Helical" evidence="2">
    <location>
        <begin position="556"/>
        <end position="575"/>
    </location>
</feature>
<accession>A0A1B7TD58</accession>
<gene>
    <name evidence="4" type="ORF">HANVADRAFT_40007</name>
</gene>
<dbReference type="InterPro" id="IPR052744">
    <property type="entry name" value="GPAT/DAPAT"/>
</dbReference>
<feature type="compositionally biased region" description="Acidic residues" evidence="1">
    <location>
        <begin position="725"/>
        <end position="738"/>
    </location>
</feature>
<dbReference type="AlphaFoldDB" id="A0A1B7TD58"/>
<organism evidence="4 5">
    <name type="scientific">Hanseniaspora valbyensis NRRL Y-1626</name>
    <dbReference type="NCBI Taxonomy" id="766949"/>
    <lineage>
        <taxon>Eukaryota</taxon>
        <taxon>Fungi</taxon>
        <taxon>Dikarya</taxon>
        <taxon>Ascomycota</taxon>
        <taxon>Saccharomycotina</taxon>
        <taxon>Saccharomycetes</taxon>
        <taxon>Saccharomycodales</taxon>
        <taxon>Saccharomycodaceae</taxon>
        <taxon>Hanseniaspora</taxon>
    </lineage>
</organism>
<evidence type="ECO:0000313" key="4">
    <source>
        <dbReference type="EMBL" id="OBA26651.1"/>
    </source>
</evidence>
<evidence type="ECO:0000256" key="2">
    <source>
        <dbReference type="SAM" id="Phobius"/>
    </source>
</evidence>
<dbReference type="OrthoDB" id="2427554at2759"/>
<dbReference type="PANTHER" id="PTHR31605">
    <property type="entry name" value="GLYCEROL-3-PHOSPHATE O-ACYLTRANSFERASE 1"/>
    <property type="match status" value="1"/>
</dbReference>
<feature type="compositionally biased region" description="Basic and acidic residues" evidence="1">
    <location>
        <begin position="739"/>
        <end position="764"/>
    </location>
</feature>
<sequence length="778" mass="87773">MSEKEPLIDTSAIDPKDQTKPAVVEDEEKIHNESKPKKQQHIQVAHKDHLKKNPYLLSEFNKNWKSISYNIACFLFEILFTTFFRKIDCKGVNNLKELLPKSPGEKQEPILLMCAPHANQFVDGGIVMQMTQKLTSLQSCSCIAASSFKQIVVGTFSRMTGGIPVPRQQDYLKPVNGFTISPIDENTVSIKPDDGKTDLKDVVNLMTKGMLGIKSSGNTAIQSFEKTNDSTNEYIVTLSKPFRSEVIANSTFLYAPRIDHSVMFEKVFNHLLTGGTLAIFPEGGSHDRPNLLPIKPGVAIMALGTVCGDKTTKVRIVPVGLNYFNRDKFRSRAVIEYGQPIVVDYENWGKFYEEDAFGTVDKLMTVLKKAIYAVTINTEDYEILQVIQACRRLLYTNHTDKITYNVVINRMLIKGYEHFQNDERIINVKNQVINYNKDLYEIGIRDHQVDLLSSLSALRAVKLLINRTVRIFFMAILAAPGFVLFSPVFIIAHYYSIKKAREGLKKSVVKIKGNDLLATWKLVVALGVAPVLYVLYSILMIKYDLVPLIGHIFNSIILKFIISYSFLVSVTYTALRAGEVGVDLLKSLKPLVVSLMYPQKKLSNLRRKRENLQKVLRSLCDELGPEIWPNYEEMKEELKKKLEEDYSDMDAMNSVSISRSRSRSRSRSKSRSEFYGSNIIFSSSGDDLSVDGETRGRKRTNSLGSIGSIGTMLGFGKIKDKSSDDESDEEFEIIDEQLVDDKTGGDNDGDKKDASTTGHQEKLKISQMITEKVRAKRT</sequence>
<dbReference type="EMBL" id="LXPE01000015">
    <property type="protein sequence ID" value="OBA26651.1"/>
    <property type="molecule type" value="Genomic_DNA"/>
</dbReference>
<proteinExistence type="predicted"/>
<dbReference type="GO" id="GO:0008654">
    <property type="term" value="P:phospholipid biosynthetic process"/>
    <property type="evidence" value="ECO:0007669"/>
    <property type="project" value="TreeGrafter"/>
</dbReference>
<evidence type="ECO:0000256" key="1">
    <source>
        <dbReference type="SAM" id="MobiDB-lite"/>
    </source>
</evidence>
<keyword evidence="5" id="KW-1185">Reference proteome</keyword>
<keyword evidence="2" id="KW-1133">Transmembrane helix</keyword>
<feature type="domain" description="Phospholipid/glycerol acyltransferase" evidence="3">
    <location>
        <begin position="111"/>
        <end position="324"/>
    </location>
</feature>
<feature type="transmembrane region" description="Helical" evidence="2">
    <location>
        <begin position="471"/>
        <end position="495"/>
    </location>
</feature>
<feature type="region of interest" description="Disordered" evidence="1">
    <location>
        <begin position="717"/>
        <end position="778"/>
    </location>
</feature>
<keyword evidence="2" id="KW-0812">Transmembrane</keyword>
<dbReference type="GO" id="GO:0004366">
    <property type="term" value="F:glycerol-3-phosphate O-acyltransferase activity"/>
    <property type="evidence" value="ECO:0007669"/>
    <property type="project" value="TreeGrafter"/>
</dbReference>
<dbReference type="SUPFAM" id="SSF69593">
    <property type="entry name" value="Glycerol-3-phosphate (1)-acyltransferase"/>
    <property type="match status" value="1"/>
</dbReference>